<organism evidence="9 10">
    <name type="scientific">Teredinibacter turnerae (strain ATCC 39867 / T7901)</name>
    <dbReference type="NCBI Taxonomy" id="377629"/>
    <lineage>
        <taxon>Bacteria</taxon>
        <taxon>Pseudomonadati</taxon>
        <taxon>Pseudomonadota</taxon>
        <taxon>Gammaproteobacteria</taxon>
        <taxon>Cellvibrionales</taxon>
        <taxon>Cellvibrionaceae</taxon>
        <taxon>Teredinibacter</taxon>
    </lineage>
</organism>
<dbReference type="GO" id="GO:0046656">
    <property type="term" value="P:folic acid biosynthetic process"/>
    <property type="evidence" value="ECO:0007669"/>
    <property type="project" value="UniProtKB-KW"/>
</dbReference>
<keyword evidence="5" id="KW-0418">Kinase</keyword>
<keyword evidence="4" id="KW-0547">Nucleotide-binding</keyword>
<dbReference type="NCBIfam" id="TIGR01498">
    <property type="entry name" value="folK"/>
    <property type="match status" value="1"/>
</dbReference>
<dbReference type="AlphaFoldDB" id="C5BPQ7"/>
<dbReference type="PANTHER" id="PTHR43071:SF2">
    <property type="entry name" value="2-AMINO-4-HYDROXY-6-HYDROXYMETHYLDIHYDROPTERIDINE PYROPHOSPHOKINASE"/>
    <property type="match status" value="1"/>
</dbReference>
<dbReference type="CDD" id="cd00483">
    <property type="entry name" value="HPPK"/>
    <property type="match status" value="1"/>
</dbReference>
<dbReference type="InterPro" id="IPR035907">
    <property type="entry name" value="Hppk_sf"/>
</dbReference>
<dbReference type="eggNOG" id="COG0801">
    <property type="taxonomic scope" value="Bacteria"/>
</dbReference>
<evidence type="ECO:0000256" key="5">
    <source>
        <dbReference type="ARBA" id="ARBA00022777"/>
    </source>
</evidence>
<dbReference type="GO" id="GO:0046654">
    <property type="term" value="P:tetrahydrofolate biosynthetic process"/>
    <property type="evidence" value="ECO:0007669"/>
    <property type="project" value="UniProtKB-UniPathway"/>
</dbReference>
<evidence type="ECO:0000256" key="2">
    <source>
        <dbReference type="ARBA" id="ARBA00013253"/>
    </source>
</evidence>
<dbReference type="EC" id="2.7.6.3" evidence="2"/>
<gene>
    <name evidence="9" type="primary">folK_2</name>
    <name evidence="9" type="ordered locus">TERTU_3156</name>
</gene>
<dbReference type="InterPro" id="IPR000550">
    <property type="entry name" value="Hppk"/>
</dbReference>
<dbReference type="UniPathway" id="UPA00077">
    <property type="reaction ID" value="UER00155"/>
</dbReference>
<dbReference type="RefSeq" id="WP_015818569.1">
    <property type="nucleotide sequence ID" value="NC_012997.1"/>
</dbReference>
<evidence type="ECO:0000259" key="8">
    <source>
        <dbReference type="Pfam" id="PF01288"/>
    </source>
</evidence>
<dbReference type="GO" id="GO:0005524">
    <property type="term" value="F:ATP binding"/>
    <property type="evidence" value="ECO:0007669"/>
    <property type="project" value="UniProtKB-KW"/>
</dbReference>
<dbReference type="OrthoDB" id="9790168at2"/>
<keyword evidence="3 9" id="KW-0808">Transferase</keyword>
<dbReference type="GO" id="GO:0003848">
    <property type="term" value="F:2-amino-4-hydroxy-6-hydroxymethyldihydropteridine diphosphokinase activity"/>
    <property type="evidence" value="ECO:0007669"/>
    <property type="project" value="UniProtKB-EC"/>
</dbReference>
<evidence type="ECO:0000256" key="7">
    <source>
        <dbReference type="ARBA" id="ARBA00022909"/>
    </source>
</evidence>
<proteinExistence type="predicted"/>
<dbReference type="PANTHER" id="PTHR43071">
    <property type="entry name" value="2-AMINO-4-HYDROXY-6-HYDROXYMETHYLDIHYDROPTERIDINE PYROPHOSPHOKINASE"/>
    <property type="match status" value="1"/>
</dbReference>
<evidence type="ECO:0000313" key="9">
    <source>
        <dbReference type="EMBL" id="ACR12457.1"/>
    </source>
</evidence>
<evidence type="ECO:0000256" key="3">
    <source>
        <dbReference type="ARBA" id="ARBA00022679"/>
    </source>
</evidence>
<evidence type="ECO:0000313" key="10">
    <source>
        <dbReference type="Proteomes" id="UP000009080"/>
    </source>
</evidence>
<sequence length="162" mass="18028">MAFVLLSVGSNIDRESNIRSGIHALRMAFGELKCSPVYESEAVGFDGANFLNLVVALNTAQSVAELSAGLREIENTHGRNRGEPKFSSRTLDIDILTYDNSVGVVDGVELPRREILKNAFVLLPMADLVPEERHPQVNKTYAQLWREFGDESQKLWEIPLSV</sequence>
<keyword evidence="6" id="KW-0067">ATP-binding</keyword>
<dbReference type="Gene3D" id="3.30.70.560">
    <property type="entry name" value="7,8-Dihydro-6-hydroxymethylpterin-pyrophosphokinase HPPK"/>
    <property type="match status" value="1"/>
</dbReference>
<dbReference type="STRING" id="377629.TERTU_3156"/>
<dbReference type="SUPFAM" id="SSF55083">
    <property type="entry name" value="6-hydroxymethyl-7,8-dihydropterin pyrophosphokinase, HPPK"/>
    <property type="match status" value="1"/>
</dbReference>
<evidence type="ECO:0000256" key="6">
    <source>
        <dbReference type="ARBA" id="ARBA00022840"/>
    </source>
</evidence>
<protein>
    <recommendedName>
        <fullName evidence="2">2-amino-4-hydroxy-6-hydroxymethyldihydropteridine diphosphokinase</fullName>
        <ecNumber evidence="2">2.7.6.3</ecNumber>
    </recommendedName>
</protein>
<accession>C5BPQ7</accession>
<dbReference type="KEGG" id="ttu:TERTU_3156"/>
<dbReference type="GO" id="GO:0016301">
    <property type="term" value="F:kinase activity"/>
    <property type="evidence" value="ECO:0007669"/>
    <property type="project" value="UniProtKB-KW"/>
</dbReference>
<dbReference type="EMBL" id="CP001614">
    <property type="protein sequence ID" value="ACR12457.1"/>
    <property type="molecule type" value="Genomic_DNA"/>
</dbReference>
<keyword evidence="10" id="KW-1185">Reference proteome</keyword>
<comment type="pathway">
    <text evidence="1">Cofactor biosynthesis; tetrahydrofolate biosynthesis; 2-amino-4-hydroxy-6-hydroxymethyl-7,8-dihydropteridine diphosphate from 7,8-dihydroneopterin triphosphate: step 4/4.</text>
</comment>
<evidence type="ECO:0000256" key="1">
    <source>
        <dbReference type="ARBA" id="ARBA00005051"/>
    </source>
</evidence>
<dbReference type="Pfam" id="PF01288">
    <property type="entry name" value="HPPK"/>
    <property type="match status" value="1"/>
</dbReference>
<feature type="domain" description="7,8-dihydro-6-hydroxymethylpterin-pyrophosphokinase" evidence="8">
    <location>
        <begin position="6"/>
        <end position="130"/>
    </location>
</feature>
<dbReference type="HOGENOM" id="CLU_097916_2_2_6"/>
<name>C5BPQ7_TERTT</name>
<dbReference type="Proteomes" id="UP000009080">
    <property type="component" value="Chromosome"/>
</dbReference>
<evidence type="ECO:0000256" key="4">
    <source>
        <dbReference type="ARBA" id="ARBA00022741"/>
    </source>
</evidence>
<reference evidence="9 10" key="1">
    <citation type="journal article" date="2009" name="PLoS ONE">
        <title>The complete genome of Teredinibacter turnerae T7901: an intracellular endosymbiont of marine wood-boring bivalves (shipworms).</title>
        <authorList>
            <person name="Yang J.C."/>
            <person name="Madupu R."/>
            <person name="Durkin A.S."/>
            <person name="Ekborg N.A."/>
            <person name="Pedamallu C.S."/>
            <person name="Hostetler J.B."/>
            <person name="Radune D."/>
            <person name="Toms B.S."/>
            <person name="Henrissat B."/>
            <person name="Coutinho P.M."/>
            <person name="Schwarz S."/>
            <person name="Field L."/>
            <person name="Trindade-Silva A.E."/>
            <person name="Soares C.A.G."/>
            <person name="Elshahawi S."/>
            <person name="Hanora A."/>
            <person name="Schmidt E.W."/>
            <person name="Haygood M.G."/>
            <person name="Posfai J."/>
            <person name="Benner J."/>
            <person name="Madinger C."/>
            <person name="Nove J."/>
            <person name="Anton B."/>
            <person name="Chaudhary K."/>
            <person name="Foster J."/>
            <person name="Holman A."/>
            <person name="Kumar S."/>
            <person name="Lessard P.A."/>
            <person name="Luyten Y.A."/>
            <person name="Slatko B."/>
            <person name="Wood N."/>
            <person name="Wu B."/>
            <person name="Teplitski M."/>
            <person name="Mougous J.D."/>
            <person name="Ward N."/>
            <person name="Eisen J.A."/>
            <person name="Badger J.H."/>
            <person name="Distel D.L."/>
        </authorList>
    </citation>
    <scope>NUCLEOTIDE SEQUENCE [LARGE SCALE GENOMIC DNA]</scope>
    <source>
        <strain evidence="10">ATCC 39867 / T7901</strain>
    </source>
</reference>
<keyword evidence="7" id="KW-0289">Folate biosynthesis</keyword>